<dbReference type="InterPro" id="IPR050893">
    <property type="entry name" value="Sugar_PTS"/>
</dbReference>
<proteinExistence type="predicted"/>
<keyword evidence="7" id="KW-0812">Transmembrane</keyword>
<evidence type="ECO:0000256" key="3">
    <source>
        <dbReference type="ARBA" id="ARBA00022553"/>
    </source>
</evidence>
<evidence type="ECO:0000256" key="2">
    <source>
        <dbReference type="ARBA" id="ARBA00022448"/>
    </source>
</evidence>
<dbReference type="PANTHER" id="PTHR30181:SF2">
    <property type="entry name" value="PTS SYSTEM MANNITOL-SPECIFIC EIICBA COMPONENT"/>
    <property type="match status" value="1"/>
</dbReference>
<feature type="non-terminal residue" evidence="8">
    <location>
        <position position="1"/>
    </location>
</feature>
<keyword evidence="3" id="KW-0597">Phosphoprotein</keyword>
<dbReference type="EMBL" id="JAREWH010000098">
    <property type="protein sequence ID" value="MDN3193995.1"/>
    <property type="molecule type" value="Genomic_DNA"/>
</dbReference>
<feature type="transmembrane region" description="Helical" evidence="7">
    <location>
        <begin position="175"/>
        <end position="196"/>
    </location>
</feature>
<dbReference type="GO" id="GO:0005886">
    <property type="term" value="C:plasma membrane"/>
    <property type="evidence" value="ECO:0007669"/>
    <property type="project" value="TreeGrafter"/>
</dbReference>
<feature type="transmembrane region" description="Helical" evidence="7">
    <location>
        <begin position="131"/>
        <end position="155"/>
    </location>
</feature>
<feature type="non-terminal residue" evidence="8">
    <location>
        <position position="238"/>
    </location>
</feature>
<comment type="function">
    <text evidence="1">The phosphoenolpyruvate-dependent sugar phosphotransferase system (sugar PTS), a major carbohydrate active transport system, catalyzes the phosphorylation of incoming sugar substrates concomitantly with their translocation across the cell membrane. The enzyme II CmtAB PTS system is involved in D-mannitol transport.</text>
</comment>
<keyword evidence="2" id="KW-0813">Transport</keyword>
<evidence type="ECO:0000256" key="6">
    <source>
        <dbReference type="ARBA" id="ARBA00022683"/>
    </source>
</evidence>
<evidence type="ECO:0000313" key="9">
    <source>
        <dbReference type="Proteomes" id="UP001173174"/>
    </source>
</evidence>
<keyword evidence="7" id="KW-1133">Transmembrane helix</keyword>
<keyword evidence="4" id="KW-0762">Sugar transport</keyword>
<keyword evidence="7" id="KW-0472">Membrane</keyword>
<dbReference type="GO" id="GO:0009401">
    <property type="term" value="P:phosphoenolpyruvate-dependent sugar phosphotransferase system"/>
    <property type="evidence" value="ECO:0007669"/>
    <property type="project" value="UniProtKB-KW"/>
</dbReference>
<dbReference type="GO" id="GO:0090563">
    <property type="term" value="F:protein-phosphocysteine-sugar phosphotransferase activity"/>
    <property type="evidence" value="ECO:0007669"/>
    <property type="project" value="TreeGrafter"/>
</dbReference>
<reference evidence="8" key="2">
    <citation type="submission" date="2023-03" db="EMBL/GenBank/DDBJ databases">
        <authorList>
            <person name="Zajac M."/>
            <person name="Kwit R."/>
            <person name="Wasyl D."/>
        </authorList>
    </citation>
    <scope>NUCLEOTIDE SEQUENCE</scope>
    <source>
        <strain evidence="8">691B_2</strain>
    </source>
</reference>
<protein>
    <submittedName>
        <fullName evidence="8">PTS lactose transporter subunit IIBC</fullName>
    </submittedName>
</protein>
<evidence type="ECO:0000256" key="5">
    <source>
        <dbReference type="ARBA" id="ARBA00022679"/>
    </source>
</evidence>
<accession>A0AAW7KFJ4</accession>
<organism evidence="8 9">
    <name type="scientific">Enterococcus faecalis</name>
    <name type="common">Streptococcus faecalis</name>
    <dbReference type="NCBI Taxonomy" id="1351"/>
    <lineage>
        <taxon>Bacteria</taxon>
        <taxon>Bacillati</taxon>
        <taxon>Bacillota</taxon>
        <taxon>Bacilli</taxon>
        <taxon>Lactobacillales</taxon>
        <taxon>Enterococcaceae</taxon>
        <taxon>Enterococcus</taxon>
    </lineage>
</organism>
<reference evidence="8" key="1">
    <citation type="journal article" date="2023" name="Pathogens">
        <title>Prevalence of Enterococcus spp. and the Whole-Genome Characteristics of Enterococcus faecium and Enterococcus faecalis Strains Isolated from Free-Living Birds in Poland.</title>
        <authorList>
            <person name="Kwit R."/>
            <person name="Zajac M."/>
            <person name="Smialowska-Weglinska A."/>
            <person name="Skarzynska M."/>
            <person name="Bomba A."/>
            <person name="Lalak A."/>
            <person name="Skrzypiec E."/>
            <person name="Wojdat D."/>
            <person name="Koza W."/>
            <person name="Mikos-Wojewoda E."/>
            <person name="Pasim P."/>
            <person name="Skora M."/>
            <person name="Polak M."/>
            <person name="Wiacek J."/>
            <person name="Wasyl D."/>
        </authorList>
    </citation>
    <scope>NUCLEOTIDE SEQUENCE</scope>
    <source>
        <strain evidence="8">691B_2</strain>
    </source>
</reference>
<evidence type="ECO:0000256" key="7">
    <source>
        <dbReference type="SAM" id="Phobius"/>
    </source>
</evidence>
<evidence type="ECO:0000256" key="4">
    <source>
        <dbReference type="ARBA" id="ARBA00022597"/>
    </source>
</evidence>
<dbReference type="AlphaFoldDB" id="A0AAW7KFJ4"/>
<comment type="caution">
    <text evidence="8">The sequence shown here is derived from an EMBL/GenBank/DDBJ whole genome shotgun (WGS) entry which is preliminary data.</text>
</comment>
<gene>
    <name evidence="8" type="ORF">P0E79_16140</name>
</gene>
<name>A0AAW7KFJ4_ENTFL</name>
<sequence length="238" mass="25379">GGLLCCFGILVVAPTVESASFWLYQFSSWLIEANLLPLVHVFLEPLKVLFFNNAINHGLLTPLGLEGASQTGQSILFLLETNPGPGVGVLVAFLLFGPVGQRKTAGGATMIQLIGGIHEIYFPFVLMDPRLFLAVIAGGMSGTLVFQIFNVGLSAPASPGSLVAILANAPTEARLAVFSGIFVSFLCSFAIASLLLKRQRGTEPVSMIKMKEKEEDQVETVTPNYQQILFVCDAGMGS</sequence>
<evidence type="ECO:0000313" key="8">
    <source>
        <dbReference type="EMBL" id="MDN3193995.1"/>
    </source>
</evidence>
<keyword evidence="6" id="KW-0598">Phosphotransferase system</keyword>
<dbReference type="PANTHER" id="PTHR30181">
    <property type="entry name" value="MANNITOL PERMEASE IIC COMPONENT"/>
    <property type="match status" value="1"/>
</dbReference>
<dbReference type="Proteomes" id="UP001173174">
    <property type="component" value="Unassembled WGS sequence"/>
</dbReference>
<evidence type="ECO:0000256" key="1">
    <source>
        <dbReference type="ARBA" id="ARBA00002434"/>
    </source>
</evidence>
<keyword evidence="5" id="KW-0808">Transferase</keyword>